<dbReference type="EMBL" id="JACJII010000001">
    <property type="protein sequence ID" value="MBA9007998.1"/>
    <property type="molecule type" value="Genomic_DNA"/>
</dbReference>
<dbReference type="Proteomes" id="UP000539313">
    <property type="component" value="Unassembled WGS sequence"/>
</dbReference>
<evidence type="ECO:0000313" key="3">
    <source>
        <dbReference type="Proteomes" id="UP000539313"/>
    </source>
</evidence>
<keyword evidence="2" id="KW-0830">Ubiquinone</keyword>
<keyword evidence="2" id="KW-0489">Methyltransferase</keyword>
<keyword evidence="2" id="KW-0808">Transferase</keyword>
<dbReference type="Gene3D" id="3.40.50.150">
    <property type="entry name" value="Vaccinia Virus protein VP39"/>
    <property type="match status" value="1"/>
</dbReference>
<keyword evidence="3" id="KW-1185">Reference proteome</keyword>
<dbReference type="AlphaFoldDB" id="A0A7W3N5T9"/>
<dbReference type="Pfam" id="PF08241">
    <property type="entry name" value="Methyltransf_11"/>
    <property type="match status" value="1"/>
</dbReference>
<protein>
    <submittedName>
        <fullName evidence="2">Ubiquinone/menaquinone biosynthesis C-methylase UbiE</fullName>
    </submittedName>
</protein>
<dbReference type="SUPFAM" id="SSF53335">
    <property type="entry name" value="S-adenosyl-L-methionine-dependent methyltransferases"/>
    <property type="match status" value="1"/>
</dbReference>
<sequence>MLELGCGGGHNLAHLAAHHGARATGIDHDPTKIERARASYGTIPDLTFIQADAAPYLAARPSASLDLCLSIFGAYSFTDPVPLLVETARVLRPGGLLAATFRATDTTDLVLVLQRR</sequence>
<reference evidence="2 3" key="1">
    <citation type="submission" date="2020-08" db="EMBL/GenBank/DDBJ databases">
        <title>Sequencing the genomes of 1000 actinobacteria strains.</title>
        <authorList>
            <person name="Klenk H.-P."/>
        </authorList>
    </citation>
    <scope>NUCLEOTIDE SEQUENCE [LARGE SCALE GENOMIC DNA]</scope>
    <source>
        <strain evidence="2 3">DSM 45823</strain>
    </source>
</reference>
<evidence type="ECO:0000313" key="2">
    <source>
        <dbReference type="EMBL" id="MBA9007998.1"/>
    </source>
</evidence>
<comment type="caution">
    <text evidence="2">The sequence shown here is derived from an EMBL/GenBank/DDBJ whole genome shotgun (WGS) entry which is preliminary data.</text>
</comment>
<gene>
    <name evidence="2" type="ORF">HNR21_006880</name>
</gene>
<dbReference type="GO" id="GO:0032259">
    <property type="term" value="P:methylation"/>
    <property type="evidence" value="ECO:0007669"/>
    <property type="project" value="UniProtKB-KW"/>
</dbReference>
<accession>A0A7W3N5T9</accession>
<dbReference type="GO" id="GO:0008757">
    <property type="term" value="F:S-adenosylmethionine-dependent methyltransferase activity"/>
    <property type="evidence" value="ECO:0007669"/>
    <property type="project" value="InterPro"/>
</dbReference>
<dbReference type="InterPro" id="IPR029063">
    <property type="entry name" value="SAM-dependent_MTases_sf"/>
</dbReference>
<organism evidence="2 3">
    <name type="scientific">Thermomonospora cellulosilytica</name>
    <dbReference type="NCBI Taxonomy" id="1411118"/>
    <lineage>
        <taxon>Bacteria</taxon>
        <taxon>Bacillati</taxon>
        <taxon>Actinomycetota</taxon>
        <taxon>Actinomycetes</taxon>
        <taxon>Streptosporangiales</taxon>
        <taxon>Thermomonosporaceae</taxon>
        <taxon>Thermomonospora</taxon>
    </lineage>
</organism>
<evidence type="ECO:0000259" key="1">
    <source>
        <dbReference type="Pfam" id="PF08241"/>
    </source>
</evidence>
<dbReference type="CDD" id="cd02440">
    <property type="entry name" value="AdoMet_MTases"/>
    <property type="match status" value="1"/>
</dbReference>
<proteinExistence type="predicted"/>
<name>A0A7W3N5T9_9ACTN</name>
<dbReference type="InterPro" id="IPR013216">
    <property type="entry name" value="Methyltransf_11"/>
</dbReference>
<feature type="domain" description="Methyltransferase type 11" evidence="1">
    <location>
        <begin position="2"/>
        <end position="98"/>
    </location>
</feature>